<organism evidence="2">
    <name type="scientific">marine sediment metagenome</name>
    <dbReference type="NCBI Taxonomy" id="412755"/>
    <lineage>
        <taxon>unclassified sequences</taxon>
        <taxon>metagenomes</taxon>
        <taxon>ecological metagenomes</taxon>
    </lineage>
</organism>
<sequence>YEIPEASGWFFSAILGCIFFGVLVYAISRQPTVALIALGVILAIASLIKLLPLYMMAFTVVFIIGAFQLREAGRIG</sequence>
<comment type="caution">
    <text evidence="2">The sequence shown here is derived from an EMBL/GenBank/DDBJ whole genome shotgun (WGS) entry which is preliminary data.</text>
</comment>
<evidence type="ECO:0000256" key="1">
    <source>
        <dbReference type="SAM" id="Phobius"/>
    </source>
</evidence>
<evidence type="ECO:0000313" key="2">
    <source>
        <dbReference type="EMBL" id="GAH55761.1"/>
    </source>
</evidence>
<dbReference type="AlphaFoldDB" id="X1GCZ4"/>
<feature type="transmembrane region" description="Helical" evidence="1">
    <location>
        <begin position="34"/>
        <end position="67"/>
    </location>
</feature>
<accession>X1GCZ4</accession>
<name>X1GCZ4_9ZZZZ</name>
<feature type="non-terminal residue" evidence="2">
    <location>
        <position position="1"/>
    </location>
</feature>
<proteinExistence type="predicted"/>
<keyword evidence="1" id="KW-1133">Transmembrane helix</keyword>
<keyword evidence="1" id="KW-0472">Membrane</keyword>
<dbReference type="EMBL" id="BARU01023663">
    <property type="protein sequence ID" value="GAH55761.1"/>
    <property type="molecule type" value="Genomic_DNA"/>
</dbReference>
<protein>
    <submittedName>
        <fullName evidence="2">Uncharacterized protein</fullName>
    </submittedName>
</protein>
<feature type="transmembrane region" description="Helical" evidence="1">
    <location>
        <begin position="6"/>
        <end position="27"/>
    </location>
</feature>
<gene>
    <name evidence="2" type="ORF">S03H2_38382</name>
</gene>
<reference evidence="2" key="1">
    <citation type="journal article" date="2014" name="Front. Microbiol.">
        <title>High frequency of phylogenetically diverse reductive dehalogenase-homologous genes in deep subseafloor sedimentary metagenomes.</title>
        <authorList>
            <person name="Kawai M."/>
            <person name="Futagami T."/>
            <person name="Toyoda A."/>
            <person name="Takaki Y."/>
            <person name="Nishi S."/>
            <person name="Hori S."/>
            <person name="Arai W."/>
            <person name="Tsubouchi T."/>
            <person name="Morono Y."/>
            <person name="Uchiyama I."/>
            <person name="Ito T."/>
            <person name="Fujiyama A."/>
            <person name="Inagaki F."/>
            <person name="Takami H."/>
        </authorList>
    </citation>
    <scope>NUCLEOTIDE SEQUENCE</scope>
    <source>
        <strain evidence="2">Expedition CK06-06</strain>
    </source>
</reference>
<keyword evidence="1" id="KW-0812">Transmembrane</keyword>